<accession>A0AC34GAQ1</accession>
<name>A0AC34GAQ1_9BILA</name>
<dbReference type="Proteomes" id="UP000887579">
    <property type="component" value="Unplaced"/>
</dbReference>
<organism evidence="1 2">
    <name type="scientific">Panagrolaimus sp. ES5</name>
    <dbReference type="NCBI Taxonomy" id="591445"/>
    <lineage>
        <taxon>Eukaryota</taxon>
        <taxon>Metazoa</taxon>
        <taxon>Ecdysozoa</taxon>
        <taxon>Nematoda</taxon>
        <taxon>Chromadorea</taxon>
        <taxon>Rhabditida</taxon>
        <taxon>Tylenchina</taxon>
        <taxon>Panagrolaimomorpha</taxon>
        <taxon>Panagrolaimoidea</taxon>
        <taxon>Panagrolaimidae</taxon>
        <taxon>Panagrolaimus</taxon>
    </lineage>
</organism>
<proteinExistence type="predicted"/>
<evidence type="ECO:0000313" key="2">
    <source>
        <dbReference type="WBParaSite" id="ES5_v2.g26698.t1"/>
    </source>
</evidence>
<reference evidence="2" key="1">
    <citation type="submission" date="2022-11" db="UniProtKB">
        <authorList>
            <consortium name="WormBaseParasite"/>
        </authorList>
    </citation>
    <scope>IDENTIFICATION</scope>
</reference>
<protein>
    <submittedName>
        <fullName evidence="2">Protein kinase domain-containing protein</fullName>
    </submittedName>
</protein>
<dbReference type="WBParaSite" id="ES5_v2.g26698.t1">
    <property type="protein sequence ID" value="ES5_v2.g26698.t1"/>
    <property type="gene ID" value="ES5_v2.g26698"/>
</dbReference>
<sequence>MCVEMTTGKLPWRNLQGIEEIGVFKRDCRNEKSIKQLFGGCPRQYIDIMRVSDSTRFFDQPDFTKIYKLMKEALASTKSQEFPYDWEPEAIKKAEEKAKAKKADGKKDGSSNSDDMKTEDAEKKKKKEEKQTKTKPV</sequence>
<evidence type="ECO:0000313" key="1">
    <source>
        <dbReference type="Proteomes" id="UP000887579"/>
    </source>
</evidence>